<feature type="compositionally biased region" description="Basic residues" evidence="1">
    <location>
        <begin position="152"/>
        <end position="165"/>
    </location>
</feature>
<evidence type="ECO:0000313" key="2">
    <source>
        <dbReference type="EMBL" id="GGP90471.1"/>
    </source>
</evidence>
<evidence type="ECO:0000313" key="3">
    <source>
        <dbReference type="Proteomes" id="UP000654123"/>
    </source>
</evidence>
<name>A0A918EHP1_9ACTN</name>
<reference evidence="2" key="1">
    <citation type="journal article" date="2014" name="Int. J. Syst. Evol. Microbiol.">
        <title>Complete genome sequence of Corynebacterium casei LMG S-19264T (=DSM 44701T), isolated from a smear-ripened cheese.</title>
        <authorList>
            <consortium name="US DOE Joint Genome Institute (JGI-PGF)"/>
            <person name="Walter F."/>
            <person name="Albersmeier A."/>
            <person name="Kalinowski J."/>
            <person name="Ruckert C."/>
        </authorList>
    </citation>
    <scope>NUCLEOTIDE SEQUENCE</scope>
    <source>
        <strain evidence="2">JCM 4335</strain>
    </source>
</reference>
<proteinExistence type="predicted"/>
<dbReference type="AlphaFoldDB" id="A0A918EHP1"/>
<protein>
    <submittedName>
        <fullName evidence="2">Uncharacterized protein</fullName>
    </submittedName>
</protein>
<gene>
    <name evidence="2" type="ORF">GCM10010249_05620</name>
</gene>
<sequence>MRGRRRGAGPGAARAGAARGHGGVRGGGSTGGRGVEGGAGLGGAEGLHGPVAAHLGAAPGAFGQFPQGGQVHRVRAGRLGQGQDGALGDGQSSVEVPLPGAPAVPRAVRERAEPQPAAIHQPAQRVGELPYPRVQLLRQRLPARHAPPLRPRALRTTRTTRRARPGARAQDDSSGSRFPTCGPVLTQFRNGHFRATGGGHTLINFGASVTLLVRAAPVLYSGEGMGAAVQEPYDGSWVVSSKSRLPGGRTTPL</sequence>
<organism evidence="2 3">
    <name type="scientific">Streptomyces roseolilacinus</name>
    <dbReference type="NCBI Taxonomy" id="66904"/>
    <lineage>
        <taxon>Bacteria</taxon>
        <taxon>Bacillati</taxon>
        <taxon>Actinomycetota</taxon>
        <taxon>Actinomycetes</taxon>
        <taxon>Kitasatosporales</taxon>
        <taxon>Streptomycetaceae</taxon>
        <taxon>Streptomyces</taxon>
    </lineage>
</organism>
<evidence type="ECO:0000256" key="1">
    <source>
        <dbReference type="SAM" id="MobiDB-lite"/>
    </source>
</evidence>
<feature type="region of interest" description="Disordered" evidence="1">
    <location>
        <begin position="80"/>
        <end position="100"/>
    </location>
</feature>
<reference evidence="2" key="2">
    <citation type="submission" date="2020-09" db="EMBL/GenBank/DDBJ databases">
        <authorList>
            <person name="Sun Q."/>
            <person name="Ohkuma M."/>
        </authorList>
    </citation>
    <scope>NUCLEOTIDE SEQUENCE</scope>
    <source>
        <strain evidence="2">JCM 4335</strain>
    </source>
</reference>
<feature type="compositionally biased region" description="Gly residues" evidence="1">
    <location>
        <begin position="19"/>
        <end position="46"/>
    </location>
</feature>
<dbReference type="Proteomes" id="UP000654123">
    <property type="component" value="Unassembled WGS sequence"/>
</dbReference>
<dbReference type="EMBL" id="BMSV01000001">
    <property type="protein sequence ID" value="GGP90471.1"/>
    <property type="molecule type" value="Genomic_DNA"/>
</dbReference>
<comment type="caution">
    <text evidence="2">The sequence shown here is derived from an EMBL/GenBank/DDBJ whole genome shotgun (WGS) entry which is preliminary data.</text>
</comment>
<feature type="region of interest" description="Disordered" evidence="1">
    <location>
        <begin position="146"/>
        <end position="183"/>
    </location>
</feature>
<keyword evidence="3" id="KW-1185">Reference proteome</keyword>
<feature type="region of interest" description="Disordered" evidence="1">
    <location>
        <begin position="1"/>
        <end position="48"/>
    </location>
</feature>
<accession>A0A918EHP1</accession>